<feature type="compositionally biased region" description="Basic and acidic residues" evidence="1">
    <location>
        <begin position="84"/>
        <end position="102"/>
    </location>
</feature>
<feature type="compositionally biased region" description="Basic and acidic residues" evidence="1">
    <location>
        <begin position="16"/>
        <end position="47"/>
    </location>
</feature>
<feature type="compositionally biased region" description="Basic residues" evidence="1">
    <location>
        <begin position="1"/>
        <end position="15"/>
    </location>
</feature>
<dbReference type="Proteomes" id="UP001177140">
    <property type="component" value="Unassembled WGS sequence"/>
</dbReference>
<dbReference type="PANTHER" id="PTHR34837">
    <property type="entry name" value="OS05G0595500 PROTEIN"/>
    <property type="match status" value="1"/>
</dbReference>
<feature type="compositionally biased region" description="Polar residues" evidence="1">
    <location>
        <begin position="593"/>
        <end position="608"/>
    </location>
</feature>
<keyword evidence="3" id="KW-1185">Reference proteome</keyword>
<accession>A0AA41VYJ8</accession>
<feature type="compositionally biased region" description="Basic and acidic residues" evidence="1">
    <location>
        <begin position="117"/>
        <end position="126"/>
    </location>
</feature>
<feature type="region of interest" description="Disordered" evidence="1">
    <location>
        <begin position="1"/>
        <end position="650"/>
    </location>
</feature>
<evidence type="ECO:0000313" key="2">
    <source>
        <dbReference type="EMBL" id="MCL7049882.1"/>
    </source>
</evidence>
<feature type="compositionally biased region" description="Basic and acidic residues" evidence="1">
    <location>
        <begin position="144"/>
        <end position="184"/>
    </location>
</feature>
<name>A0AA41VYJ8_PAPNU</name>
<feature type="compositionally biased region" description="Basic and acidic residues" evidence="1">
    <location>
        <begin position="411"/>
        <end position="422"/>
    </location>
</feature>
<protein>
    <submittedName>
        <fullName evidence="2">Uncharacterized protein</fullName>
    </submittedName>
</protein>
<reference evidence="2" key="1">
    <citation type="submission" date="2022-03" db="EMBL/GenBank/DDBJ databases">
        <title>A functionally conserved STORR gene fusion in Papaver species that diverged 16.8 million years ago.</title>
        <authorList>
            <person name="Catania T."/>
        </authorList>
    </citation>
    <scope>NUCLEOTIDE SEQUENCE</scope>
    <source>
        <strain evidence="2">S-191538</strain>
    </source>
</reference>
<sequence>MPRSSRHKQHKLSKHSSKDARERSDSEDDVNLKTRDDRVFRDMASGEKRRHSQDDNVDFSEDYVASKRRKEGADSTADNSGRWKGVEEDRRRKEKIDSETVSKIRALVDSSSHKSSRRNESLKKENNAVIIENEEVQRTGSSKNEIKYKSEKDSRRKEVYEYKDGKDKGTDRERKVRDSKKEILIDAVPGRGSEDGESGRKRISQSLHAEEVRSRKREVEADEWRIHDDVRNPDLEKEYEKRIRRQRDDSVDKDKYQEDKSEGSNRYFSSKDDRTKSGPDKDERSGRDKSRDDRYRDKYREDINWDHRRDDKHRDDHSVRDHGDRSDTRHFRDDSKTEDNRYKSSRPHDSDPDGSSRIVEVGTRYKDVKETKRTPKENEGLNGIRSPNSVERRAEMEKKTSSSSRLSSVAERGRSQSRHLDVDFNVSTNKWNTSPSSNVHAVKDHRYNTKQAESKYRDSISEERVRTNIASSRDLTGPSGALERTSERISLDKPIQKDEKYVHEMSNERPRRPDAQPSPKLIIEKSPSSSSYDRRYPNRSTLRRSLDVEELGGRSIGAKDVRDHSANEERRSRDLPSEKPVVDDFSQPDGDTLSVTPSVNRSCHFTGNPSSSLLPPPPPSLRTVVSSPSVMEEDSRGKPNNSYRRYGDPNPGRGLVNAWKGLPSWPSPVTNGFIPYPHGPPPGGFHPLMQQFPAHFYGVRPTMDLNHAGLPYIPDADRFSSHGRSYVWRNPDGPFSPHLQGWDGSNRVLGDEAQMYGMPDWDQNRHPLSSRGWETSAELGKGQKNSVNMELPPAASRKEDHPQLIPSEEARSGPLDQQLQNDRPGASQEGNIEVKEFNVHAKNVSPEAPRIIHNVADEGAPQFCGAYLCKLDTSIDLCDPELYNNCISLLEEESASVTKEVKEHDYMEERVQSGVRISNAIKSASFFPKIDESIFQRALGLYRKQVDELKVTHHSTPMSKYVEDLAYEMEKLEQIPIAEEEKDPTAEGENLEHIPTTEEEELKLVSAMEEKVPESVSATKQVELEPVPCMKQEKLETVTTTENGELQPIPTTDLDKLEPISATVEGNLNLVTITEEEKPQPRVSCTTDEEMPELGSSFDFENLEPGVASDQDMIELHPTPELDKSEEHILNLNQENLEHQVLGPEQENLEVAIPVAGSESVDEISPTTFQDIMEEEPSTREQNMKEMPCTVVVKKEQEEPDATSTLETAGLILEKTKQEVVVSDRSSIHGQSSLATTEYPFIEEEITRARNCEGSHDPEEQKASTDANCGSPSLGFIAGSSEGCEALMPESIECRLVSLSRIHNFPENTH</sequence>
<dbReference type="EMBL" id="JAJJMA010321175">
    <property type="protein sequence ID" value="MCL7049882.1"/>
    <property type="molecule type" value="Genomic_DNA"/>
</dbReference>
<feature type="compositionally biased region" description="Basic and acidic residues" evidence="1">
    <location>
        <begin position="208"/>
        <end position="351"/>
    </location>
</feature>
<feature type="compositionally biased region" description="Basic and acidic residues" evidence="1">
    <location>
        <begin position="363"/>
        <end position="379"/>
    </location>
</feature>
<gene>
    <name evidence="2" type="ORF">MKW94_030333</name>
</gene>
<feature type="compositionally biased region" description="Basic and acidic residues" evidence="1">
    <location>
        <begin position="484"/>
        <end position="514"/>
    </location>
</feature>
<evidence type="ECO:0000313" key="3">
    <source>
        <dbReference type="Proteomes" id="UP001177140"/>
    </source>
</evidence>
<feature type="region of interest" description="Disordered" evidence="1">
    <location>
        <begin position="757"/>
        <end position="830"/>
    </location>
</feature>
<dbReference type="PANTHER" id="PTHR34837:SF1">
    <property type="entry name" value="LOW PROTEIN: ZINC FINGER CCCH DOMAIN PROTEIN"/>
    <property type="match status" value="1"/>
</dbReference>
<evidence type="ECO:0000256" key="1">
    <source>
        <dbReference type="SAM" id="MobiDB-lite"/>
    </source>
</evidence>
<feature type="compositionally biased region" description="Basic and acidic residues" evidence="1">
    <location>
        <begin position="1251"/>
        <end position="1263"/>
    </location>
</feature>
<proteinExistence type="predicted"/>
<comment type="caution">
    <text evidence="2">The sequence shown here is derived from an EMBL/GenBank/DDBJ whole genome shotgun (WGS) entry which is preliminary data.</text>
</comment>
<feature type="compositionally biased region" description="Basic and acidic residues" evidence="1">
    <location>
        <begin position="441"/>
        <end position="466"/>
    </location>
</feature>
<feature type="compositionally biased region" description="Basic and acidic residues" evidence="1">
    <location>
        <begin position="557"/>
        <end position="582"/>
    </location>
</feature>
<feature type="compositionally biased region" description="Low complexity" evidence="1">
    <location>
        <begin position="621"/>
        <end position="630"/>
    </location>
</feature>
<feature type="compositionally biased region" description="Polar residues" evidence="1">
    <location>
        <begin position="425"/>
        <end position="439"/>
    </location>
</feature>
<feature type="region of interest" description="Disordered" evidence="1">
    <location>
        <begin position="1251"/>
        <end position="1270"/>
    </location>
</feature>
<feature type="compositionally biased region" description="Basic and acidic residues" evidence="1">
    <location>
        <begin position="390"/>
        <end position="400"/>
    </location>
</feature>
<organism evidence="2 3">
    <name type="scientific">Papaver nudicaule</name>
    <name type="common">Iceland poppy</name>
    <dbReference type="NCBI Taxonomy" id="74823"/>
    <lineage>
        <taxon>Eukaryota</taxon>
        <taxon>Viridiplantae</taxon>
        <taxon>Streptophyta</taxon>
        <taxon>Embryophyta</taxon>
        <taxon>Tracheophyta</taxon>
        <taxon>Spermatophyta</taxon>
        <taxon>Magnoliopsida</taxon>
        <taxon>Ranunculales</taxon>
        <taxon>Papaveraceae</taxon>
        <taxon>Papaveroideae</taxon>
        <taxon>Papaver</taxon>
    </lineage>
</organism>